<sequence length="466" mass="53449">MLARRIKWFQVLLAVVCAAGLIGFCHNTSKKETVMNQVKTDSQYGDVEIATLVNDGKTFNYAVNYPVFKNKKMDAALKSFAEKEVRQFQKETKDADQEHTKKRNELNIDYEIVHYAKQTAAVVFNEYKYIGGAHGQTVKKTFNFDFSKEAFLSIDDIFIKDSDYLQKLSLIAYHELKKNKDIAADDELLKEGTVPAKENFSRFAVKEDYIEFYFDTYQVAAGYLGEQSIAIKKNLLKDILKEQYIDKAKNKNKIKEQKPKHEVISLPKEETVDPNKKVIALTFDDGPNPATTNQILDSLKKYEGHATFFVLGSRVQYYPETLKRMLKEGNEVGNHSWSHPLLTRLSVKEAVKQINDTQDMIEKISGYRPTLVRPPYGGMNDELRSKLKMDVALWDIDPEDWKDRNKNTIVNRVMSHAADGKTILIHDIYGTSADAADEIIKRLTDQGYQLVTVTQLEEVKKQREAK</sequence>
<comment type="subcellular location">
    <subcellularLocation>
        <location evidence="1">Cell membrane</location>
    </subcellularLocation>
</comment>
<keyword evidence="5" id="KW-0472">Membrane</keyword>
<dbReference type="InterPro" id="IPR017219">
    <property type="entry name" value="Peptidoglycan_deacetylase"/>
</dbReference>
<proteinExistence type="predicted"/>
<evidence type="ECO:0000256" key="4">
    <source>
        <dbReference type="ARBA" id="ARBA00022801"/>
    </source>
</evidence>
<protein>
    <submittedName>
        <fullName evidence="7">Polysaccharide deacetylase family protein</fullName>
    </submittedName>
</protein>
<keyword evidence="3" id="KW-0479">Metal-binding</keyword>
<dbReference type="PANTHER" id="PTHR10587">
    <property type="entry name" value="GLYCOSYL TRANSFERASE-RELATED"/>
    <property type="match status" value="1"/>
</dbReference>
<reference evidence="7" key="1">
    <citation type="submission" date="2022-02" db="EMBL/GenBank/DDBJ databases">
        <title>Crop Bioprotection Bacillus Genome Sequencing.</title>
        <authorList>
            <person name="Dunlap C."/>
        </authorList>
    </citation>
    <scope>NUCLEOTIDE SEQUENCE</scope>
    <source>
        <strain evidence="7">EC49O2N-C10</strain>
    </source>
</reference>
<organism evidence="7 8">
    <name type="scientific">Bacillus halotolerans</name>
    <dbReference type="NCBI Taxonomy" id="260554"/>
    <lineage>
        <taxon>Bacteria</taxon>
        <taxon>Bacillati</taxon>
        <taxon>Bacillota</taxon>
        <taxon>Bacilli</taxon>
        <taxon>Bacillales</taxon>
        <taxon>Bacillaceae</taxon>
        <taxon>Bacillus</taxon>
    </lineage>
</organism>
<gene>
    <name evidence="7" type="ORF">MOF03_03730</name>
</gene>
<evidence type="ECO:0000256" key="2">
    <source>
        <dbReference type="ARBA" id="ARBA00022475"/>
    </source>
</evidence>
<dbReference type="GO" id="GO:0046872">
    <property type="term" value="F:metal ion binding"/>
    <property type="evidence" value="ECO:0007669"/>
    <property type="project" value="UniProtKB-KW"/>
</dbReference>
<evidence type="ECO:0000256" key="1">
    <source>
        <dbReference type="ARBA" id="ARBA00004236"/>
    </source>
</evidence>
<evidence type="ECO:0000256" key="5">
    <source>
        <dbReference type="ARBA" id="ARBA00023136"/>
    </source>
</evidence>
<keyword evidence="2" id="KW-1003">Cell membrane</keyword>
<dbReference type="EMBL" id="JALAWA010000002">
    <property type="protein sequence ID" value="MCY9183771.1"/>
    <property type="molecule type" value="Genomic_DNA"/>
</dbReference>
<dbReference type="PANTHER" id="PTHR10587:SF133">
    <property type="entry name" value="CHITIN DEACETYLASE 1-RELATED"/>
    <property type="match status" value="1"/>
</dbReference>
<dbReference type="PIRSF" id="PIRSF037479">
    <property type="entry name" value="PG_GlcNAc_deacetylase"/>
    <property type="match status" value="1"/>
</dbReference>
<evidence type="ECO:0000256" key="3">
    <source>
        <dbReference type="ARBA" id="ARBA00022723"/>
    </source>
</evidence>
<dbReference type="InterPro" id="IPR025303">
    <property type="entry name" value="PdaC"/>
</dbReference>
<dbReference type="InterPro" id="IPR002509">
    <property type="entry name" value="NODB_dom"/>
</dbReference>
<feature type="domain" description="NodB homology" evidence="6">
    <location>
        <begin position="277"/>
        <end position="451"/>
    </location>
</feature>
<accession>A0A9Q4EHH0</accession>
<dbReference type="GO" id="GO:0016810">
    <property type="term" value="F:hydrolase activity, acting on carbon-nitrogen (but not peptide) bonds"/>
    <property type="evidence" value="ECO:0007669"/>
    <property type="project" value="InterPro"/>
</dbReference>
<evidence type="ECO:0000313" key="7">
    <source>
        <dbReference type="EMBL" id="MCY9183771.1"/>
    </source>
</evidence>
<dbReference type="GO" id="GO:0016020">
    <property type="term" value="C:membrane"/>
    <property type="evidence" value="ECO:0007669"/>
    <property type="project" value="TreeGrafter"/>
</dbReference>
<dbReference type="PROSITE" id="PS51677">
    <property type="entry name" value="NODB"/>
    <property type="match status" value="1"/>
</dbReference>
<dbReference type="InterPro" id="IPR050248">
    <property type="entry name" value="Polysacc_deacetylase_ArnD"/>
</dbReference>
<dbReference type="GO" id="GO:0005975">
    <property type="term" value="P:carbohydrate metabolic process"/>
    <property type="evidence" value="ECO:0007669"/>
    <property type="project" value="InterPro"/>
</dbReference>
<comment type="caution">
    <text evidence="7">The sequence shown here is derived from an EMBL/GenBank/DDBJ whole genome shotgun (WGS) entry which is preliminary data.</text>
</comment>
<dbReference type="Pfam" id="PF13739">
    <property type="entry name" value="PdaC"/>
    <property type="match status" value="1"/>
</dbReference>
<dbReference type="InterPro" id="IPR021729">
    <property type="entry name" value="DUF3298"/>
</dbReference>
<evidence type="ECO:0000313" key="8">
    <source>
        <dbReference type="Proteomes" id="UP001073053"/>
    </source>
</evidence>
<name>A0A9Q4EHH0_9BACI</name>
<dbReference type="Proteomes" id="UP001073053">
    <property type="component" value="Unassembled WGS sequence"/>
</dbReference>
<dbReference type="Pfam" id="PF01522">
    <property type="entry name" value="Polysacc_deac_1"/>
    <property type="match status" value="1"/>
</dbReference>
<evidence type="ECO:0000259" key="6">
    <source>
        <dbReference type="PROSITE" id="PS51677"/>
    </source>
</evidence>
<dbReference type="Pfam" id="PF11738">
    <property type="entry name" value="DUF3298"/>
    <property type="match status" value="1"/>
</dbReference>
<dbReference type="RefSeq" id="WP_216395044.1">
    <property type="nucleotide sequence ID" value="NZ_JAHLNF010000019.1"/>
</dbReference>
<keyword evidence="4" id="KW-0378">Hydrolase</keyword>
<dbReference type="AlphaFoldDB" id="A0A9Q4EHH0"/>